<comment type="caution">
    <text evidence="11">The sequence shown here is derived from an EMBL/GenBank/DDBJ whole genome shotgun (WGS) entry which is preliminary data.</text>
</comment>
<evidence type="ECO:0000256" key="1">
    <source>
        <dbReference type="ARBA" id="ARBA00004651"/>
    </source>
</evidence>
<keyword evidence="3" id="KW-1003">Cell membrane</keyword>
<dbReference type="EMBL" id="JANQAO010000003">
    <property type="protein sequence ID" value="MDM5147784.1"/>
    <property type="molecule type" value="Genomic_DNA"/>
</dbReference>
<keyword evidence="4 7" id="KW-0812">Transmembrane</keyword>
<evidence type="ECO:0000313" key="11">
    <source>
        <dbReference type="EMBL" id="MDM5147784.1"/>
    </source>
</evidence>
<dbReference type="Gene3D" id="1.10.287.1260">
    <property type="match status" value="1"/>
</dbReference>
<evidence type="ECO:0000256" key="6">
    <source>
        <dbReference type="ARBA" id="ARBA00023136"/>
    </source>
</evidence>
<accession>A0ABT7QM59</accession>
<evidence type="ECO:0000256" key="4">
    <source>
        <dbReference type="ARBA" id="ARBA00022692"/>
    </source>
</evidence>
<comment type="similarity">
    <text evidence="2">Belongs to the MscS (TC 1.A.23) family.</text>
</comment>
<evidence type="ECO:0000313" key="12">
    <source>
        <dbReference type="Proteomes" id="UP001168167"/>
    </source>
</evidence>
<dbReference type="InterPro" id="IPR045042">
    <property type="entry name" value="YnaI-like"/>
</dbReference>
<dbReference type="Proteomes" id="UP001168167">
    <property type="component" value="Unassembled WGS sequence"/>
</dbReference>
<sequence>MRLISGLETHYRRNTLRIGDKQLQPGAVYSVSRVLRAILVFIALLTTMEAFGVSISGLLAFGGIGGIAIGFAAKDTLANFLSGMVIFWERPFVIGDWIRCPDSNIEGVVEKIGWRMTELRTFDQRPLYVPNSLFSSQIIENPQRMNNRRIYEYIGLRYDDIDKLSVILEDTRAMLQAHSDVDQNKTLIVAFDRYGDSSLDFFIYAMTRTTDWVVFHAVKGNVLLEVAAIVQKHGAEFAFPTRTLHHMNNAPSVPHKIGNTSD</sequence>
<dbReference type="Gene3D" id="2.30.30.60">
    <property type="match status" value="1"/>
</dbReference>
<name>A0ABT7QM59_9GAMM</name>
<dbReference type="InterPro" id="IPR049278">
    <property type="entry name" value="MS_channel_C"/>
</dbReference>
<dbReference type="SUPFAM" id="SSF82689">
    <property type="entry name" value="Mechanosensitive channel protein MscS (YggB), C-terminal domain"/>
    <property type="match status" value="1"/>
</dbReference>
<dbReference type="InterPro" id="IPR023408">
    <property type="entry name" value="MscS_beta-dom_sf"/>
</dbReference>
<dbReference type="PANTHER" id="PTHR43634">
    <property type="entry name" value="OW CONDUCTANCE MECHANOSENSITIVE CHANNEL"/>
    <property type="match status" value="1"/>
</dbReference>
<evidence type="ECO:0000256" key="3">
    <source>
        <dbReference type="ARBA" id="ARBA00022475"/>
    </source>
</evidence>
<dbReference type="Pfam" id="PF21088">
    <property type="entry name" value="MS_channel_1st"/>
    <property type="match status" value="1"/>
</dbReference>
<feature type="domain" description="Mechanosensitive ion channel MscS C-terminal" evidence="9">
    <location>
        <begin position="154"/>
        <end position="237"/>
    </location>
</feature>
<evidence type="ECO:0000256" key="2">
    <source>
        <dbReference type="ARBA" id="ARBA00008017"/>
    </source>
</evidence>
<dbReference type="InterPro" id="IPR011014">
    <property type="entry name" value="MscS_channel_TM-2"/>
</dbReference>
<feature type="transmembrane region" description="Helical" evidence="7">
    <location>
        <begin position="51"/>
        <end position="73"/>
    </location>
</feature>
<dbReference type="SUPFAM" id="SSF82861">
    <property type="entry name" value="Mechanosensitive channel protein MscS (YggB), transmembrane region"/>
    <property type="match status" value="1"/>
</dbReference>
<dbReference type="SUPFAM" id="SSF50182">
    <property type="entry name" value="Sm-like ribonucleoproteins"/>
    <property type="match status" value="1"/>
</dbReference>
<keyword evidence="5 7" id="KW-1133">Transmembrane helix</keyword>
<dbReference type="PANTHER" id="PTHR43634:SF2">
    <property type="entry name" value="LOW CONDUCTANCE MECHANOSENSITIVE CHANNEL YNAI"/>
    <property type="match status" value="1"/>
</dbReference>
<organism evidence="11 12">
    <name type="scientific">Candidatus Doriopsillibacter californiensis</name>
    <dbReference type="NCBI Taxonomy" id="2970740"/>
    <lineage>
        <taxon>Bacteria</taxon>
        <taxon>Pseudomonadati</taxon>
        <taxon>Pseudomonadota</taxon>
        <taxon>Gammaproteobacteria</taxon>
        <taxon>Candidatus Tethybacterales</taxon>
        <taxon>Candidatus Persebacteraceae</taxon>
        <taxon>Candidatus Doriopsillibacter</taxon>
    </lineage>
</organism>
<reference evidence="11" key="1">
    <citation type="submission" date="2022-08" db="EMBL/GenBank/DDBJ databases">
        <authorList>
            <person name="Dzunkova M."/>
            <person name="La Clair J."/>
            <person name="Tyml T."/>
            <person name="Doud D."/>
            <person name="Schulz F."/>
            <person name="Piquer S."/>
            <person name="Porcel Sanchis D."/>
            <person name="Osborn A."/>
            <person name="Robinson D."/>
            <person name="Louie K.B."/>
            <person name="Bowen B.P."/>
            <person name="Bowers R."/>
            <person name="Lee J."/>
            <person name="Arnau Llombart V."/>
            <person name="Diaz Villanueva W."/>
            <person name="Gosliner T."/>
            <person name="Northen T."/>
            <person name="Cheng J.-F."/>
            <person name="Burkart M.D."/>
            <person name="Woyke T."/>
        </authorList>
    </citation>
    <scope>NUCLEOTIDE SEQUENCE</scope>
    <source>
        <strain evidence="11">Df01</strain>
    </source>
</reference>
<evidence type="ECO:0000256" key="7">
    <source>
        <dbReference type="SAM" id="Phobius"/>
    </source>
</evidence>
<evidence type="ECO:0000259" key="10">
    <source>
        <dbReference type="Pfam" id="PF21088"/>
    </source>
</evidence>
<dbReference type="InterPro" id="IPR049142">
    <property type="entry name" value="MS_channel_1st"/>
</dbReference>
<keyword evidence="6 7" id="KW-0472">Membrane</keyword>
<feature type="domain" description="Mechanosensitive ion channel transmembrane helices 2/3" evidence="10">
    <location>
        <begin position="34"/>
        <end position="74"/>
    </location>
</feature>
<evidence type="ECO:0000259" key="9">
    <source>
        <dbReference type="Pfam" id="PF21082"/>
    </source>
</evidence>
<dbReference type="Pfam" id="PF00924">
    <property type="entry name" value="MS_channel_2nd"/>
    <property type="match status" value="1"/>
</dbReference>
<evidence type="ECO:0000259" key="8">
    <source>
        <dbReference type="Pfam" id="PF00924"/>
    </source>
</evidence>
<feature type="domain" description="Mechanosensitive ion channel MscS" evidence="8">
    <location>
        <begin position="75"/>
        <end position="143"/>
    </location>
</feature>
<reference evidence="11" key="2">
    <citation type="journal article" date="2023" name="Microbiome">
        <title>Synthase-selected sorting approach identifies a beta-lactone synthase in a nudibranch symbiotic bacterium.</title>
        <authorList>
            <person name="Dzunkova M."/>
            <person name="La Clair J.J."/>
            <person name="Tyml T."/>
            <person name="Doud D."/>
            <person name="Schulz F."/>
            <person name="Piquer-Esteban S."/>
            <person name="Porcel Sanchis D."/>
            <person name="Osborn A."/>
            <person name="Robinson D."/>
            <person name="Louie K.B."/>
            <person name="Bowen B.P."/>
            <person name="Bowers R.M."/>
            <person name="Lee J."/>
            <person name="Arnau V."/>
            <person name="Diaz-Villanueva W."/>
            <person name="Stepanauskas R."/>
            <person name="Gosliner T."/>
            <person name="Date S.V."/>
            <person name="Northen T.R."/>
            <person name="Cheng J.F."/>
            <person name="Burkart M.D."/>
            <person name="Woyke T."/>
        </authorList>
    </citation>
    <scope>NUCLEOTIDE SEQUENCE</scope>
    <source>
        <strain evidence="11">Df01</strain>
    </source>
</reference>
<dbReference type="InterPro" id="IPR006685">
    <property type="entry name" value="MscS_channel_2nd"/>
</dbReference>
<dbReference type="Gene3D" id="3.30.70.100">
    <property type="match status" value="1"/>
</dbReference>
<evidence type="ECO:0000256" key="5">
    <source>
        <dbReference type="ARBA" id="ARBA00022989"/>
    </source>
</evidence>
<protein>
    <submittedName>
        <fullName evidence="11">Mechanosensitive ion channel family protein</fullName>
    </submittedName>
</protein>
<keyword evidence="12" id="KW-1185">Reference proteome</keyword>
<comment type="subcellular location">
    <subcellularLocation>
        <location evidence="1">Cell membrane</location>
        <topology evidence="1">Multi-pass membrane protein</topology>
    </subcellularLocation>
</comment>
<dbReference type="InterPro" id="IPR011066">
    <property type="entry name" value="MscS_channel_C_sf"/>
</dbReference>
<gene>
    <name evidence="11" type="ORF">NQX30_05310</name>
</gene>
<proteinExistence type="inferred from homology"/>
<dbReference type="Pfam" id="PF21082">
    <property type="entry name" value="MS_channel_3rd"/>
    <property type="match status" value="1"/>
</dbReference>
<dbReference type="InterPro" id="IPR010920">
    <property type="entry name" value="LSM_dom_sf"/>
</dbReference>